<name>A0ABU6ZIG0_9FABA</name>
<dbReference type="EMBL" id="JASCZI010272336">
    <property type="protein sequence ID" value="MED6221748.1"/>
    <property type="molecule type" value="Genomic_DNA"/>
</dbReference>
<protein>
    <submittedName>
        <fullName evidence="2">Uncharacterized protein</fullName>
    </submittedName>
</protein>
<evidence type="ECO:0000256" key="1">
    <source>
        <dbReference type="SAM" id="MobiDB-lite"/>
    </source>
</evidence>
<evidence type="ECO:0000313" key="3">
    <source>
        <dbReference type="Proteomes" id="UP001341840"/>
    </source>
</evidence>
<evidence type="ECO:0000313" key="2">
    <source>
        <dbReference type="EMBL" id="MED6221748.1"/>
    </source>
</evidence>
<reference evidence="2 3" key="1">
    <citation type="journal article" date="2023" name="Plants (Basel)">
        <title>Bridging the Gap: Combining Genomics and Transcriptomics Approaches to Understand Stylosanthes scabra, an Orphan Legume from the Brazilian Caatinga.</title>
        <authorList>
            <person name="Ferreira-Neto J.R.C."/>
            <person name="da Silva M.D."/>
            <person name="Binneck E."/>
            <person name="de Melo N.F."/>
            <person name="da Silva R.H."/>
            <person name="de Melo A.L.T.M."/>
            <person name="Pandolfi V."/>
            <person name="Bustamante F.O."/>
            <person name="Brasileiro-Vidal A.C."/>
            <person name="Benko-Iseppon A.M."/>
        </authorList>
    </citation>
    <scope>NUCLEOTIDE SEQUENCE [LARGE SCALE GENOMIC DNA]</scope>
    <source>
        <tissue evidence="2">Leaves</tissue>
    </source>
</reference>
<keyword evidence="3" id="KW-1185">Reference proteome</keyword>
<sequence>MELWSWSMPIKLIQHTVNSTIDLTVKQATSSQLAYMEQTYLADDFLFVIHQERLVGRCGTMATVGQHDWLSEIANRLILVSERRPNPTRAHHCRRPIKEPTIADSLTPPPPSVENC</sequence>
<dbReference type="Proteomes" id="UP001341840">
    <property type="component" value="Unassembled WGS sequence"/>
</dbReference>
<feature type="compositionally biased region" description="Pro residues" evidence="1">
    <location>
        <begin position="107"/>
        <end position="116"/>
    </location>
</feature>
<gene>
    <name evidence="2" type="ORF">PIB30_057718</name>
</gene>
<feature type="region of interest" description="Disordered" evidence="1">
    <location>
        <begin position="87"/>
        <end position="116"/>
    </location>
</feature>
<organism evidence="2 3">
    <name type="scientific">Stylosanthes scabra</name>
    <dbReference type="NCBI Taxonomy" id="79078"/>
    <lineage>
        <taxon>Eukaryota</taxon>
        <taxon>Viridiplantae</taxon>
        <taxon>Streptophyta</taxon>
        <taxon>Embryophyta</taxon>
        <taxon>Tracheophyta</taxon>
        <taxon>Spermatophyta</taxon>
        <taxon>Magnoliopsida</taxon>
        <taxon>eudicotyledons</taxon>
        <taxon>Gunneridae</taxon>
        <taxon>Pentapetalae</taxon>
        <taxon>rosids</taxon>
        <taxon>fabids</taxon>
        <taxon>Fabales</taxon>
        <taxon>Fabaceae</taxon>
        <taxon>Papilionoideae</taxon>
        <taxon>50 kb inversion clade</taxon>
        <taxon>dalbergioids sensu lato</taxon>
        <taxon>Dalbergieae</taxon>
        <taxon>Pterocarpus clade</taxon>
        <taxon>Stylosanthes</taxon>
    </lineage>
</organism>
<comment type="caution">
    <text evidence="2">The sequence shown here is derived from an EMBL/GenBank/DDBJ whole genome shotgun (WGS) entry which is preliminary data.</text>
</comment>
<accession>A0ABU6ZIG0</accession>
<proteinExistence type="predicted"/>